<evidence type="ECO:0000256" key="4">
    <source>
        <dbReference type="ARBA" id="ARBA00022833"/>
    </source>
</evidence>
<comment type="similarity">
    <text evidence="7">Belongs to the class-I aminoacyl-tRNA synthetase family. GluQ subfamily.</text>
</comment>
<dbReference type="GO" id="GO:0006424">
    <property type="term" value="P:glutamyl-tRNA aminoacylation"/>
    <property type="evidence" value="ECO:0007669"/>
    <property type="project" value="InterPro"/>
</dbReference>
<feature type="binding site" evidence="7">
    <location>
        <position position="100"/>
    </location>
    <ligand>
        <name>Zn(2+)</name>
        <dbReference type="ChEBI" id="CHEBI:29105"/>
    </ligand>
</feature>
<feature type="binding site" evidence="7">
    <location>
        <begin position="6"/>
        <end position="10"/>
    </location>
    <ligand>
        <name>L-glutamate</name>
        <dbReference type="ChEBI" id="CHEBI:29985"/>
    </ligand>
</feature>
<dbReference type="SUPFAM" id="SSF52374">
    <property type="entry name" value="Nucleotidylyl transferase"/>
    <property type="match status" value="1"/>
</dbReference>
<dbReference type="GO" id="GO:0006400">
    <property type="term" value="P:tRNA modification"/>
    <property type="evidence" value="ECO:0007669"/>
    <property type="project" value="InterPro"/>
</dbReference>
<dbReference type="RefSeq" id="WP_194451038.1">
    <property type="nucleotide sequence ID" value="NZ_CP063849.1"/>
</dbReference>
<evidence type="ECO:0000256" key="8">
    <source>
        <dbReference type="RuleBase" id="RU363037"/>
    </source>
</evidence>
<evidence type="ECO:0000259" key="9">
    <source>
        <dbReference type="Pfam" id="PF00749"/>
    </source>
</evidence>
<feature type="binding site" evidence="7">
    <location>
        <position position="124"/>
    </location>
    <ligand>
        <name>Zn(2+)</name>
        <dbReference type="ChEBI" id="CHEBI:29105"/>
    </ligand>
</feature>
<keyword evidence="3 7" id="KW-0547">Nucleotide-binding</keyword>
<gene>
    <name evidence="10" type="primary">gluQRS</name>
    <name evidence="7" type="synonym">gluQ</name>
    <name evidence="10" type="ORF">IRI77_05310</name>
</gene>
<dbReference type="NCBIfam" id="NF004313">
    <property type="entry name" value="PRK05710.1-2"/>
    <property type="match status" value="1"/>
</dbReference>
<dbReference type="InterPro" id="IPR000924">
    <property type="entry name" value="Glu/Gln-tRNA-synth"/>
</dbReference>
<keyword evidence="2 7" id="KW-0479">Metal-binding</keyword>
<dbReference type="Pfam" id="PF00749">
    <property type="entry name" value="tRNA-synt_1c"/>
    <property type="match status" value="1"/>
</dbReference>
<dbReference type="NCBIfam" id="NF004315">
    <property type="entry name" value="PRK05710.1-4"/>
    <property type="match status" value="1"/>
</dbReference>
<evidence type="ECO:0000313" key="10">
    <source>
        <dbReference type="EMBL" id="QOY89376.1"/>
    </source>
</evidence>
<name>A0A7S7SMD5_PALFE</name>
<feature type="short sequence motif" description="'KMSKS' region" evidence="7">
    <location>
        <begin position="234"/>
        <end position="238"/>
    </location>
</feature>
<dbReference type="HAMAP" id="MF_01428">
    <property type="entry name" value="Glu_Q_tRNA_synth"/>
    <property type="match status" value="1"/>
</dbReference>
<dbReference type="GO" id="GO:0004818">
    <property type="term" value="F:glutamate-tRNA ligase activity"/>
    <property type="evidence" value="ECO:0007669"/>
    <property type="project" value="TreeGrafter"/>
</dbReference>
<feature type="binding site" evidence="7">
    <location>
        <position position="120"/>
    </location>
    <ligand>
        <name>Zn(2+)</name>
        <dbReference type="ChEBI" id="CHEBI:29105"/>
    </ligand>
</feature>
<dbReference type="NCBIfam" id="NF004314">
    <property type="entry name" value="PRK05710.1-3"/>
    <property type="match status" value="1"/>
</dbReference>
<dbReference type="KEGG" id="pfer:IRI77_05310"/>
<feature type="binding site" evidence="7">
    <location>
        <position position="237"/>
    </location>
    <ligand>
        <name>ATP</name>
        <dbReference type="ChEBI" id="CHEBI:30616"/>
    </ligand>
</feature>
<evidence type="ECO:0000256" key="7">
    <source>
        <dbReference type="HAMAP-Rule" id="MF_01428"/>
    </source>
</evidence>
<feature type="binding site" evidence="7">
    <location>
        <position position="196"/>
    </location>
    <ligand>
        <name>L-glutamate</name>
        <dbReference type="ChEBI" id="CHEBI:29985"/>
    </ligand>
</feature>
<dbReference type="Gene3D" id="3.40.50.620">
    <property type="entry name" value="HUPs"/>
    <property type="match status" value="1"/>
</dbReference>
<reference evidence="10 11" key="1">
    <citation type="submission" date="2020-10" db="EMBL/GenBank/DDBJ databases">
        <title>Complete genome sequence of Paludibaculum fermentans P105T, a facultatively anaerobic acidobacterium capable of dissimilatory Fe(III) reduction.</title>
        <authorList>
            <person name="Dedysh S.N."/>
            <person name="Beletsky A.V."/>
            <person name="Kulichevskaya I.S."/>
            <person name="Mardanov A.V."/>
            <person name="Ravin N.V."/>
        </authorList>
    </citation>
    <scope>NUCLEOTIDE SEQUENCE [LARGE SCALE GENOMIC DNA]</scope>
    <source>
        <strain evidence="10 11">P105</strain>
    </source>
</reference>
<evidence type="ECO:0000256" key="2">
    <source>
        <dbReference type="ARBA" id="ARBA00022723"/>
    </source>
</evidence>
<comment type="function">
    <text evidence="7">Catalyzes the tRNA-independent activation of glutamate in presence of ATP and the subsequent transfer of glutamate onto a tRNA(Asp). Glutamate is transferred on the 2-amino-5-(4,5-dihydroxy-2-cyclopenten-1-yl) moiety of the queuosine in the wobble position of the QUC anticodon.</text>
</comment>
<protein>
    <recommendedName>
        <fullName evidence="7">Glutamyl-Q tRNA(Asp) synthetase</fullName>
        <shortName evidence="7">Glu-Q-RSs</shortName>
        <ecNumber evidence="7">6.1.1.-</ecNumber>
    </recommendedName>
</protein>
<feature type="binding site" evidence="7">
    <location>
        <position position="42"/>
    </location>
    <ligand>
        <name>L-glutamate</name>
        <dbReference type="ChEBI" id="CHEBI:29985"/>
    </ligand>
</feature>
<comment type="cofactor">
    <cofactor evidence="7">
        <name>Zn(2+)</name>
        <dbReference type="ChEBI" id="CHEBI:29105"/>
    </cofactor>
    <text evidence="7">Binds 1 zinc ion per subunit.</text>
</comment>
<dbReference type="InterPro" id="IPR022380">
    <property type="entry name" value="Glu-Q_tRNA(Asp)_Synthase"/>
</dbReference>
<dbReference type="InterPro" id="IPR020058">
    <property type="entry name" value="Glu/Gln-tRNA-synth_Ib_cat-dom"/>
</dbReference>
<dbReference type="InterPro" id="IPR049940">
    <property type="entry name" value="GluQ/Sye"/>
</dbReference>
<dbReference type="Proteomes" id="UP000593892">
    <property type="component" value="Chromosome"/>
</dbReference>
<feature type="binding site" evidence="7">
    <location>
        <position position="98"/>
    </location>
    <ligand>
        <name>Zn(2+)</name>
        <dbReference type="ChEBI" id="CHEBI:29105"/>
    </ligand>
</feature>
<dbReference type="PANTHER" id="PTHR43311">
    <property type="entry name" value="GLUTAMATE--TRNA LIGASE"/>
    <property type="match status" value="1"/>
</dbReference>
<keyword evidence="8" id="KW-0648">Protein biosynthesis</keyword>
<feature type="short sequence motif" description="'HIGH' region" evidence="7">
    <location>
        <begin position="9"/>
        <end position="19"/>
    </location>
</feature>
<feature type="domain" description="Glutamyl/glutaminyl-tRNA synthetase class Ib catalytic" evidence="9">
    <location>
        <begin position="4"/>
        <end position="244"/>
    </location>
</feature>
<keyword evidence="6 7" id="KW-0030">Aminoacyl-tRNA synthetase</keyword>
<keyword evidence="4 7" id="KW-0862">Zinc</keyword>
<proteinExistence type="inferred from homology"/>
<dbReference type="FunFam" id="3.40.50.620:FF:000093">
    <property type="entry name" value="Glutamyl-Q tRNA(Asp) synthetase"/>
    <property type="match status" value="1"/>
</dbReference>
<evidence type="ECO:0000313" key="11">
    <source>
        <dbReference type="Proteomes" id="UP000593892"/>
    </source>
</evidence>
<dbReference type="AlphaFoldDB" id="A0A7S7SMD5"/>
<evidence type="ECO:0000256" key="1">
    <source>
        <dbReference type="ARBA" id="ARBA00022598"/>
    </source>
</evidence>
<keyword evidence="11" id="KW-1185">Reference proteome</keyword>
<dbReference type="NCBIfam" id="TIGR03838">
    <property type="entry name" value="queuosine_YadB"/>
    <property type="match status" value="1"/>
</dbReference>
<dbReference type="EC" id="6.1.1.-" evidence="7"/>
<keyword evidence="5 7" id="KW-0067">ATP-binding</keyword>
<dbReference type="EMBL" id="CP063849">
    <property type="protein sequence ID" value="QOY89376.1"/>
    <property type="molecule type" value="Genomic_DNA"/>
</dbReference>
<dbReference type="GO" id="GO:0008270">
    <property type="term" value="F:zinc ion binding"/>
    <property type="evidence" value="ECO:0007669"/>
    <property type="project" value="UniProtKB-UniRule"/>
</dbReference>
<evidence type="ECO:0000256" key="6">
    <source>
        <dbReference type="ARBA" id="ARBA00023146"/>
    </source>
</evidence>
<evidence type="ECO:0000256" key="5">
    <source>
        <dbReference type="ARBA" id="ARBA00022840"/>
    </source>
</evidence>
<dbReference type="InterPro" id="IPR014729">
    <property type="entry name" value="Rossmann-like_a/b/a_fold"/>
</dbReference>
<dbReference type="PRINTS" id="PR00987">
    <property type="entry name" value="TRNASYNTHGLU"/>
</dbReference>
<organism evidence="10 11">
    <name type="scientific">Paludibaculum fermentans</name>
    <dbReference type="NCBI Taxonomy" id="1473598"/>
    <lineage>
        <taxon>Bacteria</taxon>
        <taxon>Pseudomonadati</taxon>
        <taxon>Acidobacteriota</taxon>
        <taxon>Terriglobia</taxon>
        <taxon>Bryobacterales</taxon>
        <taxon>Bryobacteraceae</taxon>
        <taxon>Paludibaculum</taxon>
    </lineage>
</organism>
<keyword evidence="1 7" id="KW-0436">Ligase</keyword>
<sequence>MPYRGRFAPSPTGPLHQGSLVAAVASYVDARRAGGAWLVRMEDVDEPRSVPGAADEILRTLEAFGLTWDGPVVYQSQRKELYRAALERLRTAGQVFPCGCTRKEIADSAITVAASGEKPYPGTCRNGLPEGRAARAWRVRVPDEAVRFTDRAMGPQEQNLLAEVGDFVLRRADGFFAYQLAVVVDDADQGITDVVRGEDLLASTPRQIYLQRRLGHPEPRYLHVPVVRNAAGEKLSKQTGAAPVDSTRPGPAIEEALRFLGLDPPEGLSHAELLKWAILRG</sequence>
<dbReference type="PANTHER" id="PTHR43311:SF1">
    <property type="entry name" value="GLUTAMYL-Q TRNA(ASP) SYNTHETASE"/>
    <property type="match status" value="1"/>
</dbReference>
<feature type="binding site" evidence="7">
    <location>
        <position position="178"/>
    </location>
    <ligand>
        <name>L-glutamate</name>
        <dbReference type="ChEBI" id="CHEBI:29985"/>
    </ligand>
</feature>
<evidence type="ECO:0000256" key="3">
    <source>
        <dbReference type="ARBA" id="ARBA00022741"/>
    </source>
</evidence>
<accession>A0A7S7SMD5</accession>
<dbReference type="GO" id="GO:0005829">
    <property type="term" value="C:cytosol"/>
    <property type="evidence" value="ECO:0007669"/>
    <property type="project" value="TreeGrafter"/>
</dbReference>
<dbReference type="GO" id="GO:0005524">
    <property type="term" value="F:ATP binding"/>
    <property type="evidence" value="ECO:0007669"/>
    <property type="project" value="UniProtKB-KW"/>
</dbReference>